<dbReference type="PANTHER" id="PTHR21008">
    <property type="entry name" value="S-ADENOSYLMETHIONINE SENSOR UPSTREAM OF MTORC1-RELATED"/>
    <property type="match status" value="1"/>
</dbReference>
<keyword evidence="6" id="KW-1185">Reference proteome</keyword>
<evidence type="ECO:0000313" key="6">
    <source>
        <dbReference type="Proteomes" id="UP000238350"/>
    </source>
</evidence>
<name>A0A2T0FN68_9ASCO</name>
<dbReference type="Pfam" id="PF11968">
    <property type="entry name" value="Bmt2"/>
    <property type="match status" value="1"/>
</dbReference>
<dbReference type="InterPro" id="IPR029063">
    <property type="entry name" value="SAM-dependent_MTases_sf"/>
</dbReference>
<evidence type="ECO:0000256" key="2">
    <source>
        <dbReference type="ARBA" id="ARBA00022679"/>
    </source>
</evidence>
<keyword evidence="4" id="KW-0539">Nucleus</keyword>
<protein>
    <recommendedName>
        <fullName evidence="4">25S rRNA adenine-N(1) methyltransferase</fullName>
        <ecNumber evidence="4">2.1.1.-</ecNumber>
    </recommendedName>
</protein>
<evidence type="ECO:0000256" key="1">
    <source>
        <dbReference type="ARBA" id="ARBA00022603"/>
    </source>
</evidence>
<accession>A0A2T0FN68</accession>
<dbReference type="OrthoDB" id="5954793at2759"/>
<evidence type="ECO:0000256" key="3">
    <source>
        <dbReference type="ARBA" id="ARBA00022691"/>
    </source>
</evidence>
<comment type="function">
    <text evidence="4">S-adenosyl-L-methionine-dependent methyltransferase that specifically methylates the N(1) position of an adenine present in helix 65 in 25S rRNA.</text>
</comment>
<keyword evidence="3 4" id="KW-0949">S-adenosyl-L-methionine</keyword>
<dbReference type="AlphaFoldDB" id="A0A2T0FN68"/>
<dbReference type="EC" id="2.1.1.-" evidence="4"/>
<dbReference type="GO" id="GO:0016433">
    <property type="term" value="F:rRNA (adenine) methyltransferase activity"/>
    <property type="evidence" value="ECO:0007669"/>
    <property type="project" value="UniProtKB-UniRule"/>
</dbReference>
<dbReference type="SUPFAM" id="SSF53335">
    <property type="entry name" value="S-adenosyl-L-methionine-dependent methyltransferases"/>
    <property type="match status" value="1"/>
</dbReference>
<dbReference type="GO" id="GO:0005730">
    <property type="term" value="C:nucleolus"/>
    <property type="evidence" value="ECO:0007669"/>
    <property type="project" value="UniProtKB-SubCell"/>
</dbReference>
<sequence length="257" mass="29263">MARKASITGGTKKVKLKPQKSREIIRKYHVLLKKQAQLKKEGNVAGADAVTSELEKLGGLQMYQQASISGQMEARGGDSSKLLMNWLAKYSKEPAAALLEVGCLSFDNYCTRSNYFARIDRLDLNSQDPRIEQIDFMKKPVPPDLYDVVSLSLVVNFVPDSGLRGEMLKRTRKFLKPEGLLFFVLPEPCIYNSRYCNEQSISDIFNALGYRQIEYKRTRKLVYWLLKMEERSGPYPKICKTLVNDGAKRNNFCIALS</sequence>
<organism evidence="5 6">
    <name type="scientific">Wickerhamiella sorbophila</name>
    <dbReference type="NCBI Taxonomy" id="45607"/>
    <lineage>
        <taxon>Eukaryota</taxon>
        <taxon>Fungi</taxon>
        <taxon>Dikarya</taxon>
        <taxon>Ascomycota</taxon>
        <taxon>Saccharomycotina</taxon>
        <taxon>Dipodascomycetes</taxon>
        <taxon>Dipodascales</taxon>
        <taxon>Trichomonascaceae</taxon>
        <taxon>Wickerhamiella</taxon>
    </lineage>
</organism>
<feature type="binding site" evidence="4">
    <location>
        <position position="102"/>
    </location>
    <ligand>
        <name>S-adenosyl-L-methionine</name>
        <dbReference type="ChEBI" id="CHEBI:59789"/>
    </ligand>
</feature>
<reference evidence="5 6" key="1">
    <citation type="submission" date="2017-04" db="EMBL/GenBank/DDBJ databases">
        <title>Genome sequencing of [Candida] sorbophila.</title>
        <authorList>
            <person name="Ahn J.O."/>
        </authorList>
    </citation>
    <scope>NUCLEOTIDE SEQUENCE [LARGE SCALE GENOMIC DNA]</scope>
    <source>
        <strain evidence="5 6">DS02</strain>
    </source>
</reference>
<evidence type="ECO:0000256" key="4">
    <source>
        <dbReference type="HAMAP-Rule" id="MF_03044"/>
    </source>
</evidence>
<keyword evidence="2 4" id="KW-0808">Transferase</keyword>
<dbReference type="Proteomes" id="UP000238350">
    <property type="component" value="Unassembled WGS sequence"/>
</dbReference>
<comment type="caution">
    <text evidence="5">The sequence shown here is derived from an EMBL/GenBank/DDBJ whole genome shotgun (WGS) entry which is preliminary data.</text>
</comment>
<gene>
    <name evidence="4" type="primary">BMT2</name>
    <name evidence="5" type="ORF">B9G98_04040</name>
</gene>
<dbReference type="HAMAP" id="MF_03044">
    <property type="entry name" value="BMT2"/>
    <property type="match status" value="1"/>
</dbReference>
<dbReference type="InterPro" id="IPR021867">
    <property type="entry name" value="Bmt2/SAMTOR"/>
</dbReference>
<keyword evidence="1 4" id="KW-0489">Methyltransferase</keyword>
<dbReference type="PANTHER" id="PTHR21008:SF1">
    <property type="entry name" value="25S RRNA (ADENINE(2142)-N(1))-METHYLTRANSFERASE"/>
    <property type="match status" value="1"/>
</dbReference>
<dbReference type="STRING" id="45607.A0A2T0FN68"/>
<dbReference type="EMBL" id="NDIQ01000022">
    <property type="protein sequence ID" value="PRT56420.1"/>
    <property type="molecule type" value="Genomic_DNA"/>
</dbReference>
<proteinExistence type="inferred from homology"/>
<comment type="subcellular location">
    <subcellularLocation>
        <location evidence="4">Nucleus</location>
        <location evidence="4">Nucleolus</location>
    </subcellularLocation>
</comment>
<dbReference type="Gene3D" id="3.40.50.150">
    <property type="entry name" value="Vaccinia Virus protein VP39"/>
    <property type="match status" value="1"/>
</dbReference>
<evidence type="ECO:0000313" key="5">
    <source>
        <dbReference type="EMBL" id="PRT56420.1"/>
    </source>
</evidence>
<feature type="binding site" evidence="4">
    <location>
        <position position="123"/>
    </location>
    <ligand>
        <name>S-adenosyl-L-methionine</name>
        <dbReference type="ChEBI" id="CHEBI:59789"/>
    </ligand>
</feature>
<comment type="similarity">
    <text evidence="4">Belongs to the BMT2 family.</text>
</comment>